<sequence length="229" mass="22966">MIRALPLLALLLPTAGPAEERPYMVTGFDRIRVEGPFEVRVTTGAPVGASASGAERSLDGLSVRASGRTLVVSRSSTGWGGYPGERPALPVVTVRTTLLRSATVLGGGRVSIDRVGGQTVDLAVSGAGELSVGTVAADRLTAAVIGSGALTLGGAAQEARFQSNGPARIDAGALRVRDLTVYAQGTGDGRYAAERSASVNAVGQGSVTIAGTPACKIAGDAPITCGAPR</sequence>
<reference evidence="2 3" key="1">
    <citation type="submission" date="2017-07" db="EMBL/GenBank/DDBJ databases">
        <authorList>
            <person name="Sun Z.S."/>
            <person name="Albrecht U."/>
            <person name="Echele G."/>
            <person name="Lee C.C."/>
        </authorList>
    </citation>
    <scope>NUCLEOTIDE SEQUENCE [LARGE SCALE GENOMIC DNA]</scope>
    <source>
        <strain evidence="2 3">CGMCC 1.12672</strain>
    </source>
</reference>
<dbReference type="RefSeq" id="WP_097062225.1">
    <property type="nucleotide sequence ID" value="NZ_OBMI01000001.1"/>
</dbReference>
<evidence type="ECO:0000313" key="2">
    <source>
        <dbReference type="EMBL" id="SOB78899.1"/>
    </source>
</evidence>
<proteinExistence type="predicted"/>
<dbReference type="Pfam" id="PF10988">
    <property type="entry name" value="DUF2807"/>
    <property type="match status" value="1"/>
</dbReference>
<gene>
    <name evidence="2" type="ORF">SAMN06297144_0271</name>
</gene>
<dbReference type="Proteomes" id="UP000219494">
    <property type="component" value="Unassembled WGS sequence"/>
</dbReference>
<organism evidence="2 3">
    <name type="scientific">Sphingomonas guangdongensis</name>
    <dbReference type="NCBI Taxonomy" id="1141890"/>
    <lineage>
        <taxon>Bacteria</taxon>
        <taxon>Pseudomonadati</taxon>
        <taxon>Pseudomonadota</taxon>
        <taxon>Alphaproteobacteria</taxon>
        <taxon>Sphingomonadales</taxon>
        <taxon>Sphingomonadaceae</taxon>
        <taxon>Sphingomonas</taxon>
    </lineage>
</organism>
<name>A0A285QBS9_9SPHN</name>
<dbReference type="Gene3D" id="2.160.20.120">
    <property type="match status" value="1"/>
</dbReference>
<dbReference type="InterPro" id="IPR021255">
    <property type="entry name" value="DUF2807"/>
</dbReference>
<accession>A0A285QBS9</accession>
<dbReference type="EMBL" id="OBMI01000001">
    <property type="protein sequence ID" value="SOB78899.1"/>
    <property type="molecule type" value="Genomic_DNA"/>
</dbReference>
<protein>
    <submittedName>
        <fullName evidence="2">Auto-transporter adhesin, head GIN domain</fullName>
    </submittedName>
</protein>
<evidence type="ECO:0000313" key="3">
    <source>
        <dbReference type="Proteomes" id="UP000219494"/>
    </source>
</evidence>
<feature type="domain" description="Putative auto-transporter adhesin head GIN" evidence="1">
    <location>
        <begin position="28"/>
        <end position="213"/>
    </location>
</feature>
<evidence type="ECO:0000259" key="1">
    <source>
        <dbReference type="Pfam" id="PF10988"/>
    </source>
</evidence>
<keyword evidence="3" id="KW-1185">Reference proteome</keyword>
<dbReference type="OrthoDB" id="7478143at2"/>
<dbReference type="AlphaFoldDB" id="A0A285QBS9"/>